<evidence type="ECO:0000256" key="2">
    <source>
        <dbReference type="ARBA" id="ARBA00022679"/>
    </source>
</evidence>
<accession>A0A2N5Y7G4</accession>
<evidence type="ECO:0000313" key="5">
    <source>
        <dbReference type="EMBL" id="PLW84326.1"/>
    </source>
</evidence>
<dbReference type="FunFam" id="3.40.630.30:FF:000064">
    <property type="entry name" value="GNAT family acetyltransferase"/>
    <property type="match status" value="1"/>
</dbReference>
<dbReference type="SUPFAM" id="SSF55729">
    <property type="entry name" value="Acyl-CoA N-acyltransferases (Nat)"/>
    <property type="match status" value="1"/>
</dbReference>
<dbReference type="InterPro" id="IPR016181">
    <property type="entry name" value="Acyl_CoA_acyltransferase"/>
</dbReference>
<feature type="domain" description="N-acetyltransferase" evidence="4">
    <location>
        <begin position="4"/>
        <end position="155"/>
    </location>
</feature>
<dbReference type="InterPro" id="IPR000182">
    <property type="entry name" value="GNAT_dom"/>
</dbReference>
<dbReference type="Proteomes" id="UP000234845">
    <property type="component" value="Unassembled WGS sequence"/>
</dbReference>
<dbReference type="PANTHER" id="PTHR10545:SF29">
    <property type="entry name" value="GH14572P-RELATED"/>
    <property type="match status" value="1"/>
</dbReference>
<proteinExistence type="inferred from homology"/>
<sequence>MANMNIRTAQADDCSLILRFVRDLALYEKALEEVTATAEDLRALLFCEHPKVFGLICEIDGEAAGFALYFYNFSSWRGRLGLYLEDLYIDPAQRGKGAGKALLQYLARQAVAEGCARFEWNVLDWNEPAIRFYESFGAEPQSEWVGYRLSGKALDRFAAG</sequence>
<gene>
    <name evidence="5" type="ORF">CWI75_03015</name>
</gene>
<evidence type="ECO:0000256" key="1">
    <source>
        <dbReference type="ARBA" id="ARBA00008694"/>
    </source>
</evidence>
<reference evidence="6" key="1">
    <citation type="submission" date="2017-11" db="EMBL/GenBank/DDBJ databases">
        <title>The draft genome sequence of Chromatocurvus sp. F02.</title>
        <authorList>
            <person name="Du Z.-J."/>
            <person name="Chang Y.-Q."/>
        </authorList>
    </citation>
    <scope>NUCLEOTIDE SEQUENCE [LARGE SCALE GENOMIC DNA]</scope>
    <source>
        <strain evidence="6">F02</strain>
    </source>
</reference>
<dbReference type="PROSITE" id="PS51186">
    <property type="entry name" value="GNAT"/>
    <property type="match status" value="1"/>
</dbReference>
<comment type="caution">
    <text evidence="5">The sequence shown here is derived from an EMBL/GenBank/DDBJ whole genome shotgun (WGS) entry which is preliminary data.</text>
</comment>
<evidence type="ECO:0000256" key="3">
    <source>
        <dbReference type="ARBA" id="ARBA00023315"/>
    </source>
</evidence>
<keyword evidence="2 5" id="KW-0808">Transferase</keyword>
<dbReference type="CDD" id="cd04301">
    <property type="entry name" value="NAT_SF"/>
    <property type="match status" value="1"/>
</dbReference>
<name>A0A2N5Y7G4_9GAMM</name>
<dbReference type="EMBL" id="PKLZ01000001">
    <property type="protein sequence ID" value="PLW84326.1"/>
    <property type="molecule type" value="Genomic_DNA"/>
</dbReference>
<keyword evidence="6" id="KW-1185">Reference proteome</keyword>
<dbReference type="OrthoDB" id="9805924at2"/>
<keyword evidence="3" id="KW-0012">Acyltransferase</keyword>
<dbReference type="PANTHER" id="PTHR10545">
    <property type="entry name" value="DIAMINE N-ACETYLTRANSFERASE"/>
    <property type="match status" value="1"/>
</dbReference>
<evidence type="ECO:0000313" key="6">
    <source>
        <dbReference type="Proteomes" id="UP000234845"/>
    </source>
</evidence>
<dbReference type="Gene3D" id="3.40.630.30">
    <property type="match status" value="1"/>
</dbReference>
<dbReference type="Pfam" id="PF00583">
    <property type="entry name" value="Acetyltransf_1"/>
    <property type="match status" value="1"/>
</dbReference>
<evidence type="ECO:0000259" key="4">
    <source>
        <dbReference type="PROSITE" id="PS51186"/>
    </source>
</evidence>
<dbReference type="InterPro" id="IPR051016">
    <property type="entry name" value="Diverse_Substrate_AcTransf"/>
</dbReference>
<organism evidence="5 6">
    <name type="scientific">Kineobactrum sediminis</name>
    <dbReference type="NCBI Taxonomy" id="1905677"/>
    <lineage>
        <taxon>Bacteria</taxon>
        <taxon>Pseudomonadati</taxon>
        <taxon>Pseudomonadota</taxon>
        <taxon>Gammaproteobacteria</taxon>
        <taxon>Cellvibrionales</taxon>
        <taxon>Halieaceae</taxon>
        <taxon>Kineobactrum</taxon>
    </lineage>
</organism>
<protein>
    <submittedName>
        <fullName evidence="5">GNAT family N-acetyltransferase</fullName>
    </submittedName>
</protein>
<comment type="similarity">
    <text evidence="1">Belongs to the acetyltransferase family.</text>
</comment>
<dbReference type="AlphaFoldDB" id="A0A2N5Y7G4"/>
<dbReference type="GO" id="GO:0008080">
    <property type="term" value="F:N-acetyltransferase activity"/>
    <property type="evidence" value="ECO:0007669"/>
    <property type="project" value="TreeGrafter"/>
</dbReference>